<dbReference type="Pfam" id="PF00069">
    <property type="entry name" value="Pkinase"/>
    <property type="match status" value="1"/>
</dbReference>
<dbReference type="PROSITE" id="PS50011">
    <property type="entry name" value="PROTEIN_KINASE_DOM"/>
    <property type="match status" value="1"/>
</dbReference>
<dbReference type="EnsemblMetazoa" id="CJA12993.1">
    <property type="protein sequence ID" value="CJA12993.1"/>
    <property type="gene ID" value="WBGene00132197"/>
</dbReference>
<organism evidence="3 4">
    <name type="scientific">Caenorhabditis japonica</name>
    <dbReference type="NCBI Taxonomy" id="281687"/>
    <lineage>
        <taxon>Eukaryota</taxon>
        <taxon>Metazoa</taxon>
        <taxon>Ecdysozoa</taxon>
        <taxon>Nematoda</taxon>
        <taxon>Chromadorea</taxon>
        <taxon>Rhabditida</taxon>
        <taxon>Rhabditina</taxon>
        <taxon>Rhabditomorpha</taxon>
        <taxon>Rhabditoidea</taxon>
        <taxon>Rhabditidae</taxon>
        <taxon>Peloderinae</taxon>
        <taxon>Caenorhabditis</taxon>
    </lineage>
</organism>
<dbReference type="GO" id="GO:0005524">
    <property type="term" value="F:ATP binding"/>
    <property type="evidence" value="ECO:0007669"/>
    <property type="project" value="InterPro"/>
</dbReference>
<proteinExistence type="predicted"/>
<protein>
    <recommendedName>
        <fullName evidence="1">non-specific serine/threonine protein kinase</fullName>
        <ecNumber evidence="1">2.7.11.1</ecNumber>
    </recommendedName>
</protein>
<dbReference type="PANTHER" id="PTHR11909">
    <property type="entry name" value="CASEIN KINASE-RELATED"/>
    <property type="match status" value="1"/>
</dbReference>
<evidence type="ECO:0000259" key="2">
    <source>
        <dbReference type="PROSITE" id="PS50011"/>
    </source>
</evidence>
<dbReference type="InterPro" id="IPR050235">
    <property type="entry name" value="CK1_Ser-Thr_kinase"/>
</dbReference>
<dbReference type="EC" id="2.7.11.1" evidence="1"/>
<accession>A0A8R1DUY5</accession>
<dbReference type="GO" id="GO:0004674">
    <property type="term" value="F:protein serine/threonine kinase activity"/>
    <property type="evidence" value="ECO:0007669"/>
    <property type="project" value="UniProtKB-EC"/>
</dbReference>
<reference evidence="4" key="1">
    <citation type="submission" date="2010-08" db="EMBL/GenBank/DDBJ databases">
        <authorList>
            <consortium name="Caenorhabditis japonica Sequencing Consortium"/>
            <person name="Wilson R.K."/>
        </authorList>
    </citation>
    <scope>NUCLEOTIDE SEQUENCE [LARGE SCALE GENOMIC DNA]</scope>
    <source>
        <strain evidence="4">DF5081</strain>
    </source>
</reference>
<evidence type="ECO:0000313" key="3">
    <source>
        <dbReference type="EnsemblMetazoa" id="CJA12993.1"/>
    </source>
</evidence>
<dbReference type="SUPFAM" id="SSF56112">
    <property type="entry name" value="Protein kinase-like (PK-like)"/>
    <property type="match status" value="1"/>
</dbReference>
<evidence type="ECO:0000313" key="4">
    <source>
        <dbReference type="Proteomes" id="UP000005237"/>
    </source>
</evidence>
<reference evidence="3" key="2">
    <citation type="submission" date="2022-06" db="UniProtKB">
        <authorList>
            <consortium name="EnsemblMetazoa"/>
        </authorList>
    </citation>
    <scope>IDENTIFICATION</scope>
    <source>
        <strain evidence="3">DF5081</strain>
    </source>
</reference>
<dbReference type="AlphaFoldDB" id="A0A8R1DUY5"/>
<dbReference type="Gene3D" id="1.10.510.10">
    <property type="entry name" value="Transferase(Phosphotransferase) domain 1"/>
    <property type="match status" value="1"/>
</dbReference>
<dbReference type="Proteomes" id="UP000005237">
    <property type="component" value="Unassembled WGS sequence"/>
</dbReference>
<name>A0A8R1DUY5_CAEJA</name>
<keyword evidence="4" id="KW-1185">Reference proteome</keyword>
<feature type="domain" description="Protein kinase" evidence="2">
    <location>
        <begin position="1"/>
        <end position="257"/>
    </location>
</feature>
<dbReference type="PROSITE" id="PS00108">
    <property type="entry name" value="PROTEIN_KINASE_ST"/>
    <property type="match status" value="1"/>
</dbReference>
<evidence type="ECO:0000256" key="1">
    <source>
        <dbReference type="ARBA" id="ARBA00012513"/>
    </source>
</evidence>
<sequence>MLSPLRTSWERLQFIRNDERVSKQPVELSVLRLSMANGKAIVISRKEIRAGLQNQKFSRYSALHIGLQILAAIQQLHAVGYIHRDIKPANFCLSLQDAHQLVMVDFGMCRKYLDPSSKLIRHPRWFVRGFKGTVRYAALSVHLGRESCRKDDLESAFYLLVELLVGTLPWMTMEDIVHVEHAKQISRTTNRHEFLSGCPKQLVHILIYIDDLKYYDAPDYALIRGLLMEALKKCPENWEFEWEKDERSKTKSNFFIN</sequence>
<dbReference type="SMART" id="SM00220">
    <property type="entry name" value="S_TKc"/>
    <property type="match status" value="1"/>
</dbReference>
<dbReference type="InterPro" id="IPR000719">
    <property type="entry name" value="Prot_kinase_dom"/>
</dbReference>
<dbReference type="InterPro" id="IPR008271">
    <property type="entry name" value="Ser/Thr_kinase_AS"/>
</dbReference>
<dbReference type="InterPro" id="IPR011009">
    <property type="entry name" value="Kinase-like_dom_sf"/>
</dbReference>